<feature type="region of interest" description="Disordered" evidence="1">
    <location>
        <begin position="36"/>
        <end position="59"/>
    </location>
</feature>
<feature type="compositionally biased region" description="Pro residues" evidence="1">
    <location>
        <begin position="39"/>
        <end position="50"/>
    </location>
</feature>
<evidence type="ECO:0000313" key="5">
    <source>
        <dbReference type="Proteomes" id="UP001156903"/>
    </source>
</evidence>
<dbReference type="InterPro" id="IPR006860">
    <property type="entry name" value="FecR"/>
</dbReference>
<feature type="domain" description="FecR N-terminal" evidence="3">
    <location>
        <begin position="73"/>
        <end position="111"/>
    </location>
</feature>
<name>A0ABQ6C873_9BURK</name>
<comment type="caution">
    <text evidence="4">The sequence shown here is derived from an EMBL/GenBank/DDBJ whole genome shotgun (WGS) entry which is preliminary data.</text>
</comment>
<feature type="domain" description="FecR protein" evidence="2">
    <location>
        <begin position="216"/>
        <end position="320"/>
    </location>
</feature>
<dbReference type="Gene3D" id="2.60.120.1440">
    <property type="match status" value="1"/>
</dbReference>
<organism evidence="4 5">
    <name type="scientific">Hydrogenophaga electricum</name>
    <dbReference type="NCBI Taxonomy" id="1230953"/>
    <lineage>
        <taxon>Bacteria</taxon>
        <taxon>Pseudomonadati</taxon>
        <taxon>Pseudomonadota</taxon>
        <taxon>Betaproteobacteria</taxon>
        <taxon>Burkholderiales</taxon>
        <taxon>Comamonadaceae</taxon>
        <taxon>Hydrogenophaga</taxon>
    </lineage>
</organism>
<dbReference type="EMBL" id="BSPB01000048">
    <property type="protein sequence ID" value="GLS16235.1"/>
    <property type="molecule type" value="Genomic_DNA"/>
</dbReference>
<dbReference type="PANTHER" id="PTHR30273:SF2">
    <property type="entry name" value="PROTEIN FECR"/>
    <property type="match status" value="1"/>
</dbReference>
<proteinExistence type="predicted"/>
<dbReference type="InterPro" id="IPR032623">
    <property type="entry name" value="FecR_N"/>
</dbReference>
<dbReference type="PANTHER" id="PTHR30273">
    <property type="entry name" value="PERIPLASMIC SIGNAL SENSOR AND SIGMA FACTOR ACTIVATOR FECR-RELATED"/>
    <property type="match status" value="1"/>
</dbReference>
<dbReference type="Proteomes" id="UP001156903">
    <property type="component" value="Unassembled WGS sequence"/>
</dbReference>
<accession>A0ABQ6C873</accession>
<evidence type="ECO:0000259" key="2">
    <source>
        <dbReference type="Pfam" id="PF04773"/>
    </source>
</evidence>
<evidence type="ECO:0000259" key="3">
    <source>
        <dbReference type="Pfam" id="PF16220"/>
    </source>
</evidence>
<sequence>MPANSANGACAASWTGRGEDASAPCVCLENRPLSCSPMPLIPPSSSPDPAAPADADEREFDAFAQAQDGLDIEAATWVVRQRDGLDDDGEAALQAWLAADPRHRAAFDDMADTLGEVQQLPAGDQAALRDSLGDRAAPARPVASAQEVPGTGRPAWPPQSPVPDASRRTGRPVAPGWGGFALRRHALLASLVLTAGMAGWMGWDHWQRQPWFEQHYATLRGQQRMVRLPDDAADRGQPGSTLHLDVATQLDARLYRDRRELRLDDGQVMLAVAPDAARPLQVRAGALRITVVGTRFAVRHTASGLGAGRTEVVVEEGRVRVSGPLEDAPALELTAGQRVSADAEGRLGPAEAVPAASVAAWREGRISFDHTPLAEALAEFERYGPTGVVVTDPGVAALPVGGSYSVRQFPRFVDTLPQMLPVRLVVRGAVTEVVAR</sequence>
<protein>
    <submittedName>
        <fullName evidence="4">Protein FpvR</fullName>
    </submittedName>
</protein>
<feature type="region of interest" description="Disordered" evidence="1">
    <location>
        <begin position="133"/>
        <end position="171"/>
    </location>
</feature>
<dbReference type="Pfam" id="PF04773">
    <property type="entry name" value="FecR"/>
    <property type="match status" value="1"/>
</dbReference>
<reference evidence="5" key="1">
    <citation type="journal article" date="2019" name="Int. J. Syst. Evol. Microbiol.">
        <title>The Global Catalogue of Microorganisms (GCM) 10K type strain sequencing project: providing services to taxonomists for standard genome sequencing and annotation.</title>
        <authorList>
            <consortium name="The Broad Institute Genomics Platform"/>
            <consortium name="The Broad Institute Genome Sequencing Center for Infectious Disease"/>
            <person name="Wu L."/>
            <person name="Ma J."/>
        </authorList>
    </citation>
    <scope>NUCLEOTIDE SEQUENCE [LARGE SCALE GENOMIC DNA]</scope>
    <source>
        <strain evidence="5">NBRC 109341</strain>
    </source>
</reference>
<gene>
    <name evidence="4" type="primary">fpvR</name>
    <name evidence="4" type="ORF">GCM10007935_36750</name>
</gene>
<dbReference type="InterPro" id="IPR012373">
    <property type="entry name" value="Ferrdict_sens_TM"/>
</dbReference>
<evidence type="ECO:0000256" key="1">
    <source>
        <dbReference type="SAM" id="MobiDB-lite"/>
    </source>
</evidence>
<evidence type="ECO:0000313" key="4">
    <source>
        <dbReference type="EMBL" id="GLS16235.1"/>
    </source>
</evidence>
<feature type="region of interest" description="Disordered" evidence="1">
    <location>
        <begin position="1"/>
        <end position="22"/>
    </location>
</feature>
<dbReference type="Pfam" id="PF16220">
    <property type="entry name" value="DUF4880"/>
    <property type="match status" value="1"/>
</dbReference>
<keyword evidence="5" id="KW-1185">Reference proteome</keyword>